<gene>
    <name evidence="12" type="ORF">AXF42_Ash010811</name>
</gene>
<evidence type="ECO:0000256" key="2">
    <source>
        <dbReference type="ARBA" id="ARBA00006682"/>
    </source>
</evidence>
<sequence length="1250" mass="136846">MKDDETGAIALSSRFVFVAYLVLWLPLAVNGHSCPDGVQGSPFGDSWSSFYGQRRSRGCHGLGDICPASGSFCFPSTLLGFFSEGDGEQLPTLELSNGSGKTMRNATLRMLNGGHVSCSLMNSIYETVGRTNGNRSIRADGVDFCGGLLVPDIWSRTSNVPSKDLEDVSHGADGGLLGSSSLPEIELSPPLLDWGAKNLYSPSLAILKVVNKHKEHVLNIYDPFSTNSQFFAYDFQELLVAPGESASIPFIFLPRLLGFSSAQIVLQTTFGGFIIDAKGVGTSSPYHLQTLEGLNICVGERMSRKLSLYNPCPDELFVKEVTTSVSIYGSKQNHSTYVVCKSDTCHQSGIDLDSVLESTWFSLGDFGLFTFDIRPYEQWEIPPHSAKAVVELKFWSSLARKVSGAICLKLSTSKEGSDTTVIVPLDIEVQEMNDYTDLKGFVSLSFETLIPCQGRRSVFSISLRNDASNVLHVVKIVEETANRHKLFQIKYKEGLLLFPGTVTRIALLTYTSHDLQNTVTEVSHAGLNCMLAIMTNDSSNPEMSIPCHALVRNSCIYQPGHNSESQGAYSKLTSIEEKKKLKSTMASSVGNIVEISSSFKDADDLILLNWRSQATASKMSVLEDEELLFPVVLVGSHYSKWISVHNPSQKPVVMQLLLNSAVITDQCKFNDDYLEHTFLSKYSHIDSAEISVGFSIAESAITEAIVHPLESALFGPIIFRPSNRCMWKSSALIRNNLSGVEWLRLQAFGGFQSLALLEGSKPFLKLDFELSIPATFNASSSANTFIHDDSSSPCCNNVLSKELYAKNTGDLPLEVIKLKVSGTDCSSNGFVIHSCKGFTLAPGESAQLLISYQPDFSTSVVHRDLELAMANGILVIPMKASIPICMLNLCKKAAFRSGLWKLLLMMLFVSFLLLLFMFRIIPQPFSPAADDYFPKLKDSMASIGKAATSSRLAECTRYTRISTVDEKSDCSDVLHDNSKRHGTLSNRTMEITKNCHTLESPESNLTIRVVRDKGRRRKRRTTGAGLAAKFDVSSSQSGNSTPSSPLSSNTSTPKQILSQSPPPVDQPCVEEIEEHSSRYEQDIGISSELKKPESAKCCNNEWPSSDLCLSPLITNTSRKPSLLQSATFPGPGWRIPGAGDSSFLALMSPIAPHARAPGSKLCRDENTKGERNDVIGKHFTYDIWGNHFSDCTFSMPKGSISTLSDASEGGSQSFFSRDPQSLMMMPSAQPVSPGLELLPSFDVDRLDEMN</sequence>
<dbReference type="Proteomes" id="UP000236161">
    <property type="component" value="Unassembled WGS sequence"/>
</dbReference>
<dbReference type="EMBL" id="KZ452040">
    <property type="protein sequence ID" value="PKA49126.1"/>
    <property type="molecule type" value="Genomic_DNA"/>
</dbReference>
<dbReference type="InterPro" id="IPR056001">
    <property type="entry name" value="DUF7579"/>
</dbReference>
<keyword evidence="3 8" id="KW-0812">Transmembrane</keyword>
<keyword evidence="6 8" id="KW-0472">Membrane</keyword>
<keyword evidence="5 8" id="KW-1133">Transmembrane helix</keyword>
<feature type="transmembrane region" description="Helical" evidence="8">
    <location>
        <begin position="867"/>
        <end position="890"/>
    </location>
</feature>
<feature type="transmembrane region" description="Helical" evidence="8">
    <location>
        <begin position="902"/>
        <end position="921"/>
    </location>
</feature>
<evidence type="ECO:0000259" key="11">
    <source>
        <dbReference type="Pfam" id="PF24501"/>
    </source>
</evidence>
<dbReference type="GO" id="GO:0016020">
    <property type="term" value="C:membrane"/>
    <property type="evidence" value="ECO:0007669"/>
    <property type="project" value="UniProtKB-SubCell"/>
</dbReference>
<feature type="region of interest" description="Disordered" evidence="7">
    <location>
        <begin position="1011"/>
        <end position="1067"/>
    </location>
</feature>
<evidence type="ECO:0000256" key="4">
    <source>
        <dbReference type="ARBA" id="ARBA00022729"/>
    </source>
</evidence>
<feature type="domain" description="DUF7579" evidence="10">
    <location>
        <begin position="441"/>
        <end position="556"/>
    </location>
</feature>
<dbReference type="InterPro" id="IPR039877">
    <property type="entry name" value="TMEM131-like"/>
</dbReference>
<feature type="domain" description="TMEM131L fifth Ig-like" evidence="11">
    <location>
        <begin position="807"/>
        <end position="871"/>
    </location>
</feature>
<dbReference type="Pfam" id="PF24501">
    <property type="entry name" value="Ig_TMEM131L_5"/>
    <property type="match status" value="1"/>
</dbReference>
<evidence type="ECO:0000259" key="10">
    <source>
        <dbReference type="Pfam" id="PF24474"/>
    </source>
</evidence>
<feature type="domain" description="Transmembrane protein 131-like N-terminal" evidence="9">
    <location>
        <begin position="186"/>
        <end position="268"/>
    </location>
</feature>
<proteinExistence type="inferred from homology"/>
<comment type="similarity">
    <text evidence="2">Belongs to the TMEM131 family.</text>
</comment>
<evidence type="ECO:0000313" key="13">
    <source>
        <dbReference type="Proteomes" id="UP000236161"/>
    </source>
</evidence>
<dbReference type="Pfam" id="PF12371">
    <property type="entry name" value="TMEM131_like_N"/>
    <property type="match status" value="1"/>
</dbReference>
<evidence type="ECO:0000313" key="12">
    <source>
        <dbReference type="EMBL" id="PKA49126.1"/>
    </source>
</evidence>
<organism evidence="12 13">
    <name type="scientific">Apostasia shenzhenica</name>
    <dbReference type="NCBI Taxonomy" id="1088818"/>
    <lineage>
        <taxon>Eukaryota</taxon>
        <taxon>Viridiplantae</taxon>
        <taxon>Streptophyta</taxon>
        <taxon>Embryophyta</taxon>
        <taxon>Tracheophyta</taxon>
        <taxon>Spermatophyta</taxon>
        <taxon>Magnoliopsida</taxon>
        <taxon>Liliopsida</taxon>
        <taxon>Asparagales</taxon>
        <taxon>Orchidaceae</taxon>
        <taxon>Apostasioideae</taxon>
        <taxon>Apostasia</taxon>
    </lineage>
</organism>
<accession>A0A2I0A0S7</accession>
<comment type="subcellular location">
    <subcellularLocation>
        <location evidence="1">Membrane</location>
        <topology evidence="1">Single-pass type I membrane protein</topology>
    </subcellularLocation>
</comment>
<protein>
    <submittedName>
        <fullName evidence="12">Uncharacterized protein</fullName>
    </submittedName>
</protein>
<evidence type="ECO:0000256" key="7">
    <source>
        <dbReference type="SAM" id="MobiDB-lite"/>
    </source>
</evidence>
<evidence type="ECO:0000256" key="1">
    <source>
        <dbReference type="ARBA" id="ARBA00004479"/>
    </source>
</evidence>
<dbReference type="Pfam" id="PF24474">
    <property type="entry name" value="DUF7579"/>
    <property type="match status" value="1"/>
</dbReference>
<feature type="transmembrane region" description="Helical" evidence="8">
    <location>
        <begin position="7"/>
        <end position="27"/>
    </location>
</feature>
<dbReference type="PANTHER" id="PTHR22050">
    <property type="entry name" value="RW1 PROTEIN HOMOLOG"/>
    <property type="match status" value="1"/>
</dbReference>
<keyword evidence="13" id="KW-1185">Reference proteome</keyword>
<dbReference type="InterPro" id="IPR022113">
    <property type="entry name" value="TMEM131L_N"/>
</dbReference>
<dbReference type="AlphaFoldDB" id="A0A2I0A0S7"/>
<dbReference type="InterPro" id="IPR055437">
    <property type="entry name" value="TMEM131L_Ig_5"/>
</dbReference>
<evidence type="ECO:0000259" key="9">
    <source>
        <dbReference type="Pfam" id="PF12371"/>
    </source>
</evidence>
<name>A0A2I0A0S7_9ASPA</name>
<dbReference type="OrthoDB" id="168404at2759"/>
<keyword evidence="4" id="KW-0732">Signal</keyword>
<dbReference type="PANTHER" id="PTHR22050:SF0">
    <property type="entry name" value="TRANSMEMBRANE PROTEIN 131 HOMOLOG"/>
    <property type="match status" value="1"/>
</dbReference>
<evidence type="ECO:0000256" key="5">
    <source>
        <dbReference type="ARBA" id="ARBA00022989"/>
    </source>
</evidence>
<evidence type="ECO:0000256" key="8">
    <source>
        <dbReference type="SAM" id="Phobius"/>
    </source>
</evidence>
<reference evidence="12 13" key="1">
    <citation type="journal article" date="2017" name="Nature">
        <title>The Apostasia genome and the evolution of orchids.</title>
        <authorList>
            <person name="Zhang G.Q."/>
            <person name="Liu K.W."/>
            <person name="Li Z."/>
            <person name="Lohaus R."/>
            <person name="Hsiao Y.Y."/>
            <person name="Niu S.C."/>
            <person name="Wang J.Y."/>
            <person name="Lin Y.C."/>
            <person name="Xu Q."/>
            <person name="Chen L.J."/>
            <person name="Yoshida K."/>
            <person name="Fujiwara S."/>
            <person name="Wang Z.W."/>
            <person name="Zhang Y.Q."/>
            <person name="Mitsuda N."/>
            <person name="Wang M."/>
            <person name="Liu G.H."/>
            <person name="Pecoraro L."/>
            <person name="Huang H.X."/>
            <person name="Xiao X.J."/>
            <person name="Lin M."/>
            <person name="Wu X.Y."/>
            <person name="Wu W.L."/>
            <person name="Chen Y.Y."/>
            <person name="Chang S.B."/>
            <person name="Sakamoto S."/>
            <person name="Ohme-Takagi M."/>
            <person name="Yagi M."/>
            <person name="Zeng S.J."/>
            <person name="Shen C.Y."/>
            <person name="Yeh C.M."/>
            <person name="Luo Y.B."/>
            <person name="Tsai W.C."/>
            <person name="Van de Peer Y."/>
            <person name="Liu Z.J."/>
        </authorList>
    </citation>
    <scope>NUCLEOTIDE SEQUENCE [LARGE SCALE GENOMIC DNA]</scope>
    <source>
        <strain evidence="13">cv. Shenzhen</strain>
        <tissue evidence="12">Stem</tissue>
    </source>
</reference>
<evidence type="ECO:0000256" key="3">
    <source>
        <dbReference type="ARBA" id="ARBA00022692"/>
    </source>
</evidence>
<evidence type="ECO:0000256" key="6">
    <source>
        <dbReference type="ARBA" id="ARBA00023136"/>
    </source>
</evidence>
<feature type="compositionally biased region" description="Low complexity" evidence="7">
    <location>
        <begin position="1033"/>
        <end position="1053"/>
    </location>
</feature>